<dbReference type="GO" id="GO:0045892">
    <property type="term" value="P:negative regulation of DNA-templated transcription"/>
    <property type="evidence" value="ECO:0007669"/>
    <property type="project" value="UniProtKB-ARBA"/>
</dbReference>
<dbReference type="FunFam" id="1.10.10.60:FF:000141">
    <property type="entry name" value="TetR family transcriptional regulator"/>
    <property type="match status" value="1"/>
</dbReference>
<organism evidence="6 7">
    <name type="scientific">Rubneribacter badeniensis</name>
    <dbReference type="NCBI Taxonomy" id="2070688"/>
    <lineage>
        <taxon>Bacteria</taxon>
        <taxon>Bacillati</taxon>
        <taxon>Actinomycetota</taxon>
        <taxon>Coriobacteriia</taxon>
        <taxon>Eggerthellales</taxon>
        <taxon>Eggerthellaceae</taxon>
        <taxon>Rubneribacter</taxon>
    </lineage>
</organism>
<evidence type="ECO:0000313" key="7">
    <source>
        <dbReference type="Proteomes" id="UP000236488"/>
    </source>
</evidence>
<dbReference type="PANTHER" id="PTHR30055:SF226">
    <property type="entry name" value="HTH-TYPE TRANSCRIPTIONAL REGULATOR PKSA"/>
    <property type="match status" value="1"/>
</dbReference>
<evidence type="ECO:0000259" key="5">
    <source>
        <dbReference type="PROSITE" id="PS50977"/>
    </source>
</evidence>
<dbReference type="Proteomes" id="UP000236488">
    <property type="component" value="Unassembled WGS sequence"/>
</dbReference>
<keyword evidence="2 4" id="KW-0238">DNA-binding</keyword>
<gene>
    <name evidence="6" type="ORF">C2L80_08680</name>
</gene>
<evidence type="ECO:0000256" key="4">
    <source>
        <dbReference type="PROSITE-ProRule" id="PRU00335"/>
    </source>
</evidence>
<dbReference type="GO" id="GO:0003700">
    <property type="term" value="F:DNA-binding transcription factor activity"/>
    <property type="evidence" value="ECO:0007669"/>
    <property type="project" value="TreeGrafter"/>
</dbReference>
<evidence type="ECO:0000256" key="1">
    <source>
        <dbReference type="ARBA" id="ARBA00023015"/>
    </source>
</evidence>
<feature type="domain" description="HTH tetR-type" evidence="5">
    <location>
        <begin position="9"/>
        <end position="69"/>
    </location>
</feature>
<sequence length="194" mass="21765">MARTVKDPEERRREILDAAMRLFAERGYDAVSMRDISRAAGITAGLCYHYFDSKQKLFAVALDVYAHECADAFLPILDDARLTLAEKMDALFAAAAEEGNLRYHEFFHAQGSRAFHRQLFFALSERLRPHVLAAVNADARRRGMTVESPEVLVDFILNGQLGIMTAPDAPDRRKLALVRGYLDVLLASQTRPAP</sequence>
<keyword evidence="7" id="KW-1185">Reference proteome</keyword>
<comment type="caution">
    <text evidence="6">The sequence shown here is derived from an EMBL/GenBank/DDBJ whole genome shotgun (WGS) entry which is preliminary data.</text>
</comment>
<accession>A0A2K2U463</accession>
<dbReference type="Pfam" id="PF00440">
    <property type="entry name" value="TetR_N"/>
    <property type="match status" value="1"/>
</dbReference>
<dbReference type="SUPFAM" id="SSF46689">
    <property type="entry name" value="Homeodomain-like"/>
    <property type="match status" value="1"/>
</dbReference>
<dbReference type="InterPro" id="IPR009057">
    <property type="entry name" value="Homeodomain-like_sf"/>
</dbReference>
<name>A0A2K2U463_9ACTN</name>
<dbReference type="InterPro" id="IPR050109">
    <property type="entry name" value="HTH-type_TetR-like_transc_reg"/>
</dbReference>
<dbReference type="RefSeq" id="WP_087198378.1">
    <property type="nucleotide sequence ID" value="NZ_PPEL01000051.1"/>
</dbReference>
<protein>
    <submittedName>
        <fullName evidence="6">TetR/AcrR family transcriptional regulator</fullName>
    </submittedName>
</protein>
<dbReference type="PROSITE" id="PS50977">
    <property type="entry name" value="HTH_TETR_2"/>
    <property type="match status" value="1"/>
</dbReference>
<evidence type="ECO:0000313" key="6">
    <source>
        <dbReference type="EMBL" id="PNV65042.1"/>
    </source>
</evidence>
<dbReference type="GO" id="GO:0000976">
    <property type="term" value="F:transcription cis-regulatory region binding"/>
    <property type="evidence" value="ECO:0007669"/>
    <property type="project" value="TreeGrafter"/>
</dbReference>
<dbReference type="AlphaFoldDB" id="A0A2K2U463"/>
<proteinExistence type="predicted"/>
<dbReference type="PRINTS" id="PR00455">
    <property type="entry name" value="HTHTETR"/>
</dbReference>
<keyword evidence="3" id="KW-0804">Transcription</keyword>
<keyword evidence="1" id="KW-0805">Transcription regulation</keyword>
<evidence type="ECO:0000256" key="2">
    <source>
        <dbReference type="ARBA" id="ARBA00023125"/>
    </source>
</evidence>
<dbReference type="InterPro" id="IPR001647">
    <property type="entry name" value="HTH_TetR"/>
</dbReference>
<dbReference type="EMBL" id="PPEL01000051">
    <property type="protein sequence ID" value="PNV65042.1"/>
    <property type="molecule type" value="Genomic_DNA"/>
</dbReference>
<dbReference type="Gene3D" id="1.10.357.10">
    <property type="entry name" value="Tetracycline Repressor, domain 2"/>
    <property type="match status" value="1"/>
</dbReference>
<reference evidence="6 7" key="1">
    <citation type="journal article" date="2018" name="Int. J. Syst. Evol. Microbiol.">
        <title>Rubneribacter badeniensis gen. nov., sp. nov. and Enteroscipio rubneri gen. nov., sp. nov., new members of the Eggerthellaceae isolated from human faeces.</title>
        <authorList>
            <person name="Danylec N."/>
            <person name="Gobl A."/>
            <person name="Stoll D.A."/>
            <person name="Hetzer B."/>
            <person name="Kulling S.E."/>
            <person name="Huch M."/>
        </authorList>
    </citation>
    <scope>NUCLEOTIDE SEQUENCE [LARGE SCALE GENOMIC DNA]</scope>
    <source>
        <strain evidence="6 7">ResAG-85</strain>
    </source>
</reference>
<dbReference type="PANTHER" id="PTHR30055">
    <property type="entry name" value="HTH-TYPE TRANSCRIPTIONAL REGULATOR RUTR"/>
    <property type="match status" value="1"/>
</dbReference>
<evidence type="ECO:0000256" key="3">
    <source>
        <dbReference type="ARBA" id="ARBA00023163"/>
    </source>
</evidence>
<feature type="DNA-binding region" description="H-T-H motif" evidence="4">
    <location>
        <begin position="32"/>
        <end position="51"/>
    </location>
</feature>